<dbReference type="FunFam" id="1.20.120.1240:FF:000009">
    <property type="entry name" value="Dynamin-related protein 1C"/>
    <property type="match status" value="1"/>
</dbReference>
<evidence type="ECO:0000256" key="8">
    <source>
        <dbReference type="ARBA" id="ARBA00023134"/>
    </source>
</evidence>
<name>A0A5P1E092_ASPOF</name>
<dbReference type="CDD" id="cd08771">
    <property type="entry name" value="DLP_1"/>
    <property type="match status" value="1"/>
</dbReference>
<evidence type="ECO:0000256" key="7">
    <source>
        <dbReference type="ARBA" id="ARBA00022801"/>
    </source>
</evidence>
<dbReference type="PROSITE" id="PS50843">
    <property type="entry name" value="EXPANSIN_CBD"/>
    <property type="match status" value="1"/>
</dbReference>
<evidence type="ECO:0000256" key="5">
    <source>
        <dbReference type="ARBA" id="ARBA00022701"/>
    </source>
</evidence>
<dbReference type="InterPro" id="IPR000375">
    <property type="entry name" value="Dynamin_stalk"/>
</dbReference>
<dbReference type="InterPro" id="IPR022812">
    <property type="entry name" value="Dynamin"/>
</dbReference>
<keyword evidence="19" id="KW-1185">Reference proteome</keyword>
<evidence type="ECO:0000313" key="18">
    <source>
        <dbReference type="EMBL" id="ONK56011.1"/>
    </source>
</evidence>
<dbReference type="GO" id="GO:0008017">
    <property type="term" value="F:microtubule binding"/>
    <property type="evidence" value="ECO:0007669"/>
    <property type="project" value="TreeGrafter"/>
</dbReference>
<evidence type="ECO:0000313" key="19">
    <source>
        <dbReference type="Proteomes" id="UP000243459"/>
    </source>
</evidence>
<keyword evidence="8 13" id="KW-0342">GTP-binding</keyword>
<sequence length="846" mass="93334">MTTMESLIGLVNRIQRACTVLGDHGGADGALPTLWEALPSVAVVGGQSSGKSSVLESIVGRDFLPRGSGIVTRRPLVLQLHKTEDGQPEYAEFLHMPRRKFTDFSLVRKEIQDETDRMTGKSKQISPIPIHLSIYSPNVVNLTLIDLPGLTKVAVEGQPETIVEDIESMVRTYVEKPNCIILAISPANQDIATSDAIKLAREVDPTGDRTFGVVTKLDLMDKGTNALDVLEGRSYRLQHPWVGIVNRSQADINKNVDMMVARRREREYFSSSPEYSHLASKMGSEYLAKLLSRHLESVIKARIPSITSLINKSIDDLESELDHLGRPIAVDAGAQLYTILELCRAFDKIFKEHLDGGRPGGDRIYGVFDNQLPTALKKLPFDRHLSLQNVKKVVSQADGYQPHLIAPEQGYRRLIESSLSFFKGPAEASVDAVHFVLKELVRISIGETQELKRFPTLQAELAAASYQALEKFRDESKKTTLRLVEMESTYLTVDFFRKLPQEVEKAGNPATNTPAADRYSEGHFRRIASNVSSYIGMVSETLRLSVPKAVVHCQVREAKRNLLNHFYMLVGRKEAKQLSQMLDEDPALMERRLQLAKRLELYKSARDEIDSFQILIKADDFIQSSAAYYSNSAQNGTSDGACGYGSFGATLNDGDVSAASNLYRNGVGCGACYQVKCTNANYCSDNGVTIVITDSGASGSTDFILSQRAFAQMGQTTDAGASLLALGFVGIEYRRVSCNYPNKNITFKIDEASNPPNYIAFEIWYQQGNKDITAVQLCETVNLTCKLLSRSHGAVWTVVSPPSGDLSIRMLLSGGDDGDESWVVAANNIPQNWKSGDVYDSGVQVN</sequence>
<accession>A0A5P1E092</accession>
<evidence type="ECO:0000256" key="2">
    <source>
        <dbReference type="ARBA" id="ARBA00022490"/>
    </source>
</evidence>
<dbReference type="GO" id="GO:0051301">
    <property type="term" value="P:cell division"/>
    <property type="evidence" value="ECO:0007669"/>
    <property type="project" value="UniProtKB-KW"/>
</dbReference>
<feature type="domain" description="Expansin-like EG45" evidence="14">
    <location>
        <begin position="639"/>
        <end position="743"/>
    </location>
</feature>
<dbReference type="GO" id="GO:0005874">
    <property type="term" value="C:microtubule"/>
    <property type="evidence" value="ECO:0007669"/>
    <property type="project" value="UniProtKB-KW"/>
</dbReference>
<dbReference type="GO" id="GO:0009524">
    <property type="term" value="C:phragmoplast"/>
    <property type="evidence" value="ECO:0007669"/>
    <property type="project" value="UniProtKB-SubCell"/>
</dbReference>
<keyword evidence="5" id="KW-0493">Microtubule</keyword>
<keyword evidence="9" id="KW-0505">Motor protein</keyword>
<comment type="similarity">
    <text evidence="13">Belongs to the TRAFAC class dynamin-like GTPase superfamily. Dynamin/Fzo/YdjA family.</text>
</comment>
<evidence type="ECO:0000256" key="9">
    <source>
        <dbReference type="ARBA" id="ARBA00023175"/>
    </source>
</evidence>
<proteinExistence type="inferred from homology"/>
<evidence type="ECO:0000259" key="16">
    <source>
        <dbReference type="PROSITE" id="PS51388"/>
    </source>
</evidence>
<dbReference type="PANTHER" id="PTHR11566:SF223">
    <property type="entry name" value="PROTEIN 1C, PUTATIVE, EXPRESSED-RELATED"/>
    <property type="match status" value="1"/>
</dbReference>
<dbReference type="GO" id="GO:0005525">
    <property type="term" value="F:GTP binding"/>
    <property type="evidence" value="ECO:0007669"/>
    <property type="project" value="UniProtKB-KW"/>
</dbReference>
<gene>
    <name evidence="18" type="ORF">A4U43_C10F3220</name>
</gene>
<comment type="subunit">
    <text evidence="12">Forms homodimer and may homooligomerize and heterooligomerize to form the phragmoplastin complex. Binds to PHIP1.</text>
</comment>
<dbReference type="FunFam" id="3.40.50.300:FF:000228">
    <property type="entry name" value="dynamin-related protein 1E"/>
    <property type="match status" value="1"/>
</dbReference>
<keyword evidence="3" id="KW-0964">Secreted</keyword>
<dbReference type="PROSITE" id="PS00410">
    <property type="entry name" value="G_DYNAMIN_1"/>
    <property type="match status" value="1"/>
</dbReference>
<evidence type="ECO:0000256" key="1">
    <source>
        <dbReference type="ARBA" id="ARBA00004613"/>
    </source>
</evidence>
<dbReference type="OMA" id="VEKPNCV"/>
<evidence type="ECO:0000256" key="11">
    <source>
        <dbReference type="ARBA" id="ARBA00060413"/>
    </source>
</evidence>
<evidence type="ECO:0000259" key="17">
    <source>
        <dbReference type="PROSITE" id="PS51718"/>
    </source>
</evidence>
<feature type="domain" description="GED" evidence="16">
    <location>
        <begin position="524"/>
        <end position="617"/>
    </location>
</feature>
<dbReference type="PROSITE" id="PS51388">
    <property type="entry name" value="GED"/>
    <property type="match status" value="1"/>
</dbReference>
<evidence type="ECO:0000256" key="6">
    <source>
        <dbReference type="ARBA" id="ARBA00022741"/>
    </source>
</evidence>
<dbReference type="InterPro" id="IPR001401">
    <property type="entry name" value="Dynamin_GTPase"/>
</dbReference>
<dbReference type="Proteomes" id="UP000243459">
    <property type="component" value="Chromosome 10"/>
</dbReference>
<dbReference type="InterPro" id="IPR036749">
    <property type="entry name" value="Expansin_CBD_sf"/>
</dbReference>
<keyword evidence="2" id="KW-0963">Cytoplasm</keyword>
<dbReference type="InterPro" id="IPR019762">
    <property type="entry name" value="Dynamin_GTPase_CS"/>
</dbReference>
<comment type="subcellular location">
    <subcellularLocation>
        <location evidence="11">Cytoplasm</location>
        <location evidence="11">Cytoskeleton</location>
        <location evidence="11">Phragmoplast</location>
    </subcellularLocation>
    <subcellularLocation>
        <location evidence="1">Secreted</location>
    </subcellularLocation>
</comment>
<evidence type="ECO:0000256" key="3">
    <source>
        <dbReference type="ARBA" id="ARBA00022525"/>
    </source>
</evidence>
<dbReference type="PROSITE" id="PS51718">
    <property type="entry name" value="G_DYNAMIN_2"/>
    <property type="match status" value="1"/>
</dbReference>
<dbReference type="SMART" id="SM00302">
    <property type="entry name" value="GED"/>
    <property type="match status" value="1"/>
</dbReference>
<dbReference type="Pfam" id="PF02212">
    <property type="entry name" value="GED"/>
    <property type="match status" value="1"/>
</dbReference>
<dbReference type="Pfam" id="PF03330">
    <property type="entry name" value="DPBB_1"/>
    <property type="match status" value="1"/>
</dbReference>
<dbReference type="SUPFAM" id="SSF50685">
    <property type="entry name" value="Barwin-like endoglucanases"/>
    <property type="match status" value="1"/>
</dbReference>
<keyword evidence="6 13" id="KW-0547">Nucleotide-binding</keyword>
<dbReference type="SUPFAM" id="SSF52540">
    <property type="entry name" value="P-loop containing nucleoside triphosphate hydrolases"/>
    <property type="match status" value="1"/>
</dbReference>
<dbReference type="PROSITE" id="PS50842">
    <property type="entry name" value="EXPANSIN_EG45"/>
    <property type="match status" value="1"/>
</dbReference>
<organism evidence="18 19">
    <name type="scientific">Asparagus officinalis</name>
    <name type="common">Garden asparagus</name>
    <dbReference type="NCBI Taxonomy" id="4686"/>
    <lineage>
        <taxon>Eukaryota</taxon>
        <taxon>Viridiplantae</taxon>
        <taxon>Streptophyta</taxon>
        <taxon>Embryophyta</taxon>
        <taxon>Tracheophyta</taxon>
        <taxon>Spermatophyta</taxon>
        <taxon>Magnoliopsida</taxon>
        <taxon>Liliopsida</taxon>
        <taxon>Asparagales</taxon>
        <taxon>Asparagaceae</taxon>
        <taxon>Asparagoideae</taxon>
        <taxon>Asparagus</taxon>
    </lineage>
</organism>
<dbReference type="PANTHER" id="PTHR11566">
    <property type="entry name" value="DYNAMIN"/>
    <property type="match status" value="1"/>
</dbReference>
<dbReference type="Gene3D" id="2.60.40.760">
    <property type="entry name" value="Expansin, cellulose-binding-like domain"/>
    <property type="match status" value="1"/>
</dbReference>
<feature type="domain" description="Dynamin-type G" evidence="17">
    <location>
        <begin position="35"/>
        <end position="304"/>
    </location>
</feature>
<dbReference type="AlphaFoldDB" id="A0A5P1E092"/>
<dbReference type="PRINTS" id="PR00195">
    <property type="entry name" value="DYNAMIN"/>
</dbReference>
<evidence type="ECO:0000256" key="10">
    <source>
        <dbReference type="ARBA" id="ARBA00023306"/>
    </source>
</evidence>
<dbReference type="CDD" id="cd22277">
    <property type="entry name" value="DPBB_EXLB_N"/>
    <property type="match status" value="1"/>
</dbReference>
<dbReference type="Gene3D" id="1.20.120.1240">
    <property type="entry name" value="Dynamin, middle domain"/>
    <property type="match status" value="1"/>
</dbReference>
<reference evidence="19" key="1">
    <citation type="journal article" date="2017" name="Nat. Commun.">
        <title>The asparagus genome sheds light on the origin and evolution of a young Y chromosome.</title>
        <authorList>
            <person name="Harkess A."/>
            <person name="Zhou J."/>
            <person name="Xu C."/>
            <person name="Bowers J.E."/>
            <person name="Van der Hulst R."/>
            <person name="Ayyampalayam S."/>
            <person name="Mercati F."/>
            <person name="Riccardi P."/>
            <person name="McKain M.R."/>
            <person name="Kakrana A."/>
            <person name="Tang H."/>
            <person name="Ray J."/>
            <person name="Groenendijk J."/>
            <person name="Arikit S."/>
            <person name="Mathioni S.M."/>
            <person name="Nakano M."/>
            <person name="Shan H."/>
            <person name="Telgmann-Rauber A."/>
            <person name="Kanno A."/>
            <person name="Yue Z."/>
            <person name="Chen H."/>
            <person name="Li W."/>
            <person name="Chen Y."/>
            <person name="Xu X."/>
            <person name="Zhang Y."/>
            <person name="Luo S."/>
            <person name="Chen H."/>
            <person name="Gao J."/>
            <person name="Mao Z."/>
            <person name="Pires J.C."/>
            <person name="Luo M."/>
            <person name="Kudrna D."/>
            <person name="Wing R.A."/>
            <person name="Meyers B.C."/>
            <person name="Yi K."/>
            <person name="Kong H."/>
            <person name="Lavrijsen P."/>
            <person name="Sunseri F."/>
            <person name="Falavigna A."/>
            <person name="Ye Y."/>
            <person name="Leebens-Mack J.H."/>
            <person name="Chen G."/>
        </authorList>
    </citation>
    <scope>NUCLEOTIDE SEQUENCE [LARGE SCALE GENOMIC DNA]</scope>
    <source>
        <strain evidence="19">cv. DH0086</strain>
    </source>
</reference>
<dbReference type="InterPro" id="IPR045063">
    <property type="entry name" value="Dynamin_N"/>
</dbReference>
<dbReference type="InterPro" id="IPR003130">
    <property type="entry name" value="GED"/>
</dbReference>
<dbReference type="InterPro" id="IPR009009">
    <property type="entry name" value="RlpA-like_DPBB"/>
</dbReference>
<evidence type="ECO:0000256" key="4">
    <source>
        <dbReference type="ARBA" id="ARBA00022618"/>
    </source>
</evidence>
<evidence type="ECO:0000259" key="14">
    <source>
        <dbReference type="PROSITE" id="PS50842"/>
    </source>
</evidence>
<dbReference type="InterPro" id="IPR036908">
    <property type="entry name" value="RlpA-like_sf"/>
</dbReference>
<keyword evidence="4" id="KW-0132">Cell division</keyword>
<dbReference type="EMBL" id="CM007390">
    <property type="protein sequence ID" value="ONK56011.1"/>
    <property type="molecule type" value="Genomic_DNA"/>
</dbReference>
<dbReference type="InterPro" id="IPR020850">
    <property type="entry name" value="GED_dom"/>
</dbReference>
<dbReference type="SMART" id="SM00053">
    <property type="entry name" value="DYNc"/>
    <property type="match status" value="1"/>
</dbReference>
<dbReference type="InterPro" id="IPR030381">
    <property type="entry name" value="G_DYNAMIN_dom"/>
</dbReference>
<dbReference type="GO" id="GO:0016020">
    <property type="term" value="C:membrane"/>
    <property type="evidence" value="ECO:0007669"/>
    <property type="project" value="TreeGrafter"/>
</dbReference>
<dbReference type="InterPro" id="IPR007112">
    <property type="entry name" value="Expansin/allergen_DPBB_dom"/>
</dbReference>
<feature type="domain" description="Expansin-like CBD" evidence="15">
    <location>
        <begin position="757"/>
        <end position="841"/>
    </location>
</feature>
<dbReference type="InterPro" id="IPR007117">
    <property type="entry name" value="Expansin_CBD"/>
</dbReference>
<dbReference type="InterPro" id="IPR027417">
    <property type="entry name" value="P-loop_NTPase"/>
</dbReference>
<dbReference type="Gramene" id="ONK56011">
    <property type="protein sequence ID" value="ONK56011"/>
    <property type="gene ID" value="A4U43_C10F3220"/>
</dbReference>
<dbReference type="Pfam" id="PF01031">
    <property type="entry name" value="Dynamin_M"/>
    <property type="match status" value="1"/>
</dbReference>
<evidence type="ECO:0000256" key="12">
    <source>
        <dbReference type="ARBA" id="ARBA00065858"/>
    </source>
</evidence>
<dbReference type="GO" id="GO:0003924">
    <property type="term" value="F:GTPase activity"/>
    <property type="evidence" value="ECO:0007669"/>
    <property type="project" value="InterPro"/>
</dbReference>
<evidence type="ECO:0000259" key="15">
    <source>
        <dbReference type="PROSITE" id="PS50843"/>
    </source>
</evidence>
<dbReference type="SUPFAM" id="SSF49590">
    <property type="entry name" value="PHL pollen allergen"/>
    <property type="match status" value="1"/>
</dbReference>
<evidence type="ECO:0000256" key="13">
    <source>
        <dbReference type="RuleBase" id="RU003932"/>
    </source>
</evidence>
<protein>
    <submittedName>
        <fullName evidence="18">Uncharacterized protein</fullName>
    </submittedName>
</protein>
<dbReference type="Pfam" id="PF00350">
    <property type="entry name" value="Dynamin_N"/>
    <property type="match status" value="1"/>
</dbReference>
<dbReference type="Pfam" id="PF01357">
    <property type="entry name" value="Expansin_C"/>
    <property type="match status" value="1"/>
</dbReference>
<keyword evidence="7" id="KW-0378">Hydrolase</keyword>
<dbReference type="Gene3D" id="3.40.50.300">
    <property type="entry name" value="P-loop containing nucleotide triphosphate hydrolases"/>
    <property type="match status" value="1"/>
</dbReference>
<dbReference type="GO" id="GO:0005576">
    <property type="term" value="C:extracellular region"/>
    <property type="evidence" value="ECO:0007669"/>
    <property type="project" value="UniProtKB-SubCell"/>
</dbReference>
<keyword evidence="10" id="KW-0131">Cell cycle</keyword>
<dbReference type="Gene3D" id="2.40.40.10">
    <property type="entry name" value="RlpA-like domain"/>
    <property type="match status" value="1"/>
</dbReference>